<organism evidence="2 3">
    <name type="scientific">Biostraticola tofi</name>
    <dbReference type="NCBI Taxonomy" id="466109"/>
    <lineage>
        <taxon>Bacteria</taxon>
        <taxon>Pseudomonadati</taxon>
        <taxon>Pseudomonadota</taxon>
        <taxon>Gammaproteobacteria</taxon>
        <taxon>Enterobacterales</taxon>
        <taxon>Bruguierivoracaceae</taxon>
        <taxon>Biostraticola</taxon>
    </lineage>
</organism>
<gene>
    <name evidence="2" type="ORF">EDC52_101420</name>
</gene>
<keyword evidence="1" id="KW-0472">Membrane</keyword>
<keyword evidence="1" id="KW-0812">Transmembrane</keyword>
<dbReference type="AlphaFoldDB" id="A0A4V2W5I9"/>
<reference evidence="2 3" key="1">
    <citation type="submission" date="2019-03" db="EMBL/GenBank/DDBJ databases">
        <title>Genomic Encyclopedia of Type Strains, Phase IV (KMG-IV): sequencing the most valuable type-strain genomes for metagenomic binning, comparative biology and taxonomic classification.</title>
        <authorList>
            <person name="Goeker M."/>
        </authorList>
    </citation>
    <scope>NUCLEOTIDE SEQUENCE [LARGE SCALE GENOMIC DNA]</scope>
    <source>
        <strain evidence="2 3">DSM 19580</strain>
    </source>
</reference>
<feature type="transmembrane region" description="Helical" evidence="1">
    <location>
        <begin position="21"/>
        <end position="49"/>
    </location>
</feature>
<protein>
    <submittedName>
        <fullName evidence="2">Uncharacterized protein</fullName>
    </submittedName>
</protein>
<accession>A0A4V2W5I9</accession>
<dbReference type="RefSeq" id="WP_131863588.1">
    <property type="nucleotide sequence ID" value="NZ_SMCR01000001.1"/>
</dbReference>
<evidence type="ECO:0000256" key="1">
    <source>
        <dbReference type="SAM" id="Phobius"/>
    </source>
</evidence>
<dbReference type="OrthoDB" id="5986784at2"/>
<evidence type="ECO:0000313" key="3">
    <source>
        <dbReference type="Proteomes" id="UP000295719"/>
    </source>
</evidence>
<proteinExistence type="predicted"/>
<sequence>MRKSFRHYRLERWKKTRQKGFWHYVLIRGLLGWGVSSAAGLLLAMFFFFDTPITNFSALMTLFVYLLISFLRGCIKWVMMEKQFKETQ</sequence>
<comment type="caution">
    <text evidence="2">The sequence shown here is derived from an EMBL/GenBank/DDBJ whole genome shotgun (WGS) entry which is preliminary data.</text>
</comment>
<keyword evidence="3" id="KW-1185">Reference proteome</keyword>
<feature type="transmembrane region" description="Helical" evidence="1">
    <location>
        <begin position="55"/>
        <end position="75"/>
    </location>
</feature>
<name>A0A4V2W5I9_9GAMM</name>
<keyword evidence="1" id="KW-1133">Transmembrane helix</keyword>
<dbReference type="EMBL" id="SMCR01000001">
    <property type="protein sequence ID" value="TCW00076.1"/>
    <property type="molecule type" value="Genomic_DNA"/>
</dbReference>
<evidence type="ECO:0000313" key="2">
    <source>
        <dbReference type="EMBL" id="TCW00076.1"/>
    </source>
</evidence>
<dbReference type="Proteomes" id="UP000295719">
    <property type="component" value="Unassembled WGS sequence"/>
</dbReference>